<keyword evidence="1" id="KW-0472">Membrane</keyword>
<dbReference type="PANTHER" id="PTHR37308:SF1">
    <property type="entry name" value="POLYPRENYL-PHOSPHATE TRANSPORTER"/>
    <property type="match status" value="1"/>
</dbReference>
<dbReference type="eggNOG" id="arCOG04565">
    <property type="taxonomic scope" value="Archaea"/>
</dbReference>
<keyword evidence="1" id="KW-1133">Transmembrane helix</keyword>
<reference evidence="2" key="1">
    <citation type="submission" date="2007-06" db="EMBL/GenBank/DDBJ databases">
        <title>Complete sequence of Methanococcus aeolicus Nankai-3.</title>
        <authorList>
            <consortium name="US DOE Joint Genome Institute"/>
            <person name="Copeland A."/>
            <person name="Lucas S."/>
            <person name="Lapidus A."/>
            <person name="Barry K."/>
            <person name="Glavina del Rio T."/>
            <person name="Dalin E."/>
            <person name="Tice H."/>
            <person name="Pitluck S."/>
            <person name="Chain P."/>
            <person name="Malfatti S."/>
            <person name="Shin M."/>
            <person name="Vergez L."/>
            <person name="Schmutz J."/>
            <person name="Larimer F."/>
            <person name="Land M."/>
            <person name="Hauser L."/>
            <person name="Kyrpides N."/>
            <person name="Lykidis A."/>
            <person name="Sieprawska-Lupa M."/>
            <person name="Whitman W.B."/>
            <person name="Richardson P."/>
        </authorList>
    </citation>
    <scope>NUCLEOTIDE SEQUENCE [LARGE SCALE GENOMIC DNA]</scope>
    <source>
        <strain evidence="2">Nankai-3</strain>
    </source>
</reference>
<feature type="transmembrane region" description="Helical" evidence="1">
    <location>
        <begin position="73"/>
        <end position="95"/>
    </location>
</feature>
<dbReference type="Pfam" id="PF04018">
    <property type="entry name" value="VCA0040-like"/>
    <property type="match status" value="1"/>
</dbReference>
<evidence type="ECO:0000256" key="1">
    <source>
        <dbReference type="SAM" id="Phobius"/>
    </source>
</evidence>
<dbReference type="PANTHER" id="PTHR37308">
    <property type="entry name" value="INTEGRAL MEMBRANE PROTEIN"/>
    <property type="match status" value="1"/>
</dbReference>
<dbReference type="AlphaFoldDB" id="A6UV70"/>
<dbReference type="OrthoDB" id="313161at2157"/>
<dbReference type="Proteomes" id="UP000001106">
    <property type="component" value="Chromosome"/>
</dbReference>
<evidence type="ECO:0000313" key="2">
    <source>
        <dbReference type="EMBL" id="ABR56392.1"/>
    </source>
</evidence>
<sequence length="284" mass="31263">MKKELLTIYLKGICMGIADIIPGVSGGTIALITGIYDRLITGISNINIKFIPHILKKEYGEAKKHIDKIDFKLFIPLVLGIGTSFMIMSNLIHYLLENYVAITYSFFFGLILASALILFKEVKKLSIKIIPIFIVGFLFAFSVVGSEYIQLGHSLPILFASGALAICAMILPGISGAFILLFLNQYSYIISLINGLQITELLVFGAGGIAGLFSFSRFLSYILHNHRSATMLFLTGLMLGALRFPYQNIVENINTANPLFLGISLICGFLIVMIMEGGFNKNKI</sequence>
<dbReference type="STRING" id="419665.Maeo_0809"/>
<dbReference type="GeneID" id="5327129"/>
<organism evidence="2 3">
    <name type="scientific">Methanococcus aeolicus (strain ATCC BAA-1280 / DSM 17508 / OCM 812 / Nankai-3)</name>
    <dbReference type="NCBI Taxonomy" id="419665"/>
    <lineage>
        <taxon>Archaea</taxon>
        <taxon>Methanobacteriati</taxon>
        <taxon>Methanobacteriota</taxon>
        <taxon>Methanomada group</taxon>
        <taxon>Methanococci</taxon>
        <taxon>Methanococcales</taxon>
        <taxon>Methanococcaceae</taxon>
        <taxon>Methanococcus</taxon>
    </lineage>
</organism>
<accession>A6UV70</accession>
<dbReference type="KEGG" id="mae:Maeo_0809"/>
<feature type="transmembrane region" description="Helical" evidence="1">
    <location>
        <begin position="157"/>
        <end position="181"/>
    </location>
</feature>
<evidence type="ECO:0008006" key="4">
    <source>
        <dbReference type="Google" id="ProtNLM"/>
    </source>
</evidence>
<name>A6UV70_META3</name>
<keyword evidence="1" id="KW-0812">Transmembrane</keyword>
<feature type="transmembrane region" description="Helical" evidence="1">
    <location>
        <begin position="101"/>
        <end position="119"/>
    </location>
</feature>
<gene>
    <name evidence="2" type="ordered locus">Maeo_0809</name>
</gene>
<evidence type="ECO:0000313" key="3">
    <source>
        <dbReference type="Proteomes" id="UP000001106"/>
    </source>
</evidence>
<proteinExistence type="predicted"/>
<dbReference type="EMBL" id="CP000743">
    <property type="protein sequence ID" value="ABR56392.1"/>
    <property type="molecule type" value="Genomic_DNA"/>
</dbReference>
<feature type="transmembrane region" description="Helical" evidence="1">
    <location>
        <begin position="131"/>
        <end position="151"/>
    </location>
</feature>
<protein>
    <recommendedName>
        <fullName evidence="4">DUF368 domain-containing protein</fullName>
    </recommendedName>
</protein>
<feature type="transmembrane region" description="Helical" evidence="1">
    <location>
        <begin position="258"/>
        <end position="279"/>
    </location>
</feature>
<dbReference type="InterPro" id="IPR007163">
    <property type="entry name" value="VCA0040-like"/>
</dbReference>
<feature type="transmembrane region" description="Helical" evidence="1">
    <location>
        <begin position="229"/>
        <end position="246"/>
    </location>
</feature>
<keyword evidence="3" id="KW-1185">Reference proteome</keyword>
<dbReference type="RefSeq" id="WP_011973524.1">
    <property type="nucleotide sequence ID" value="NC_009635.1"/>
</dbReference>
<dbReference type="HOGENOM" id="CLU_055621_0_0_2"/>
<feature type="transmembrane region" description="Helical" evidence="1">
    <location>
        <begin position="201"/>
        <end position="223"/>
    </location>
</feature>